<evidence type="ECO:0000259" key="2">
    <source>
        <dbReference type="Pfam" id="PF13556"/>
    </source>
</evidence>
<dbReference type="InterPro" id="IPR051448">
    <property type="entry name" value="CdaR-like_regulators"/>
</dbReference>
<dbReference type="PANTHER" id="PTHR33744:SF1">
    <property type="entry name" value="DNA-BINDING TRANSCRIPTIONAL ACTIVATOR ADER"/>
    <property type="match status" value="1"/>
</dbReference>
<dbReference type="AlphaFoldDB" id="A0A4R2K816"/>
<reference evidence="3 4" key="1">
    <citation type="submission" date="2019-03" db="EMBL/GenBank/DDBJ databases">
        <title>Genomic Encyclopedia of Type Strains, Phase IV (KMG-IV): sequencing the most valuable type-strain genomes for metagenomic binning, comparative biology and taxonomic classification.</title>
        <authorList>
            <person name="Goeker M."/>
        </authorList>
    </citation>
    <scope>NUCLEOTIDE SEQUENCE [LARGE SCALE GENOMIC DNA]</scope>
    <source>
        <strain evidence="3 4">DSM 45934</strain>
    </source>
</reference>
<gene>
    <name evidence="3" type="ORF">EV192_102643</name>
</gene>
<dbReference type="EMBL" id="SLWS01000002">
    <property type="protein sequence ID" value="TCO62505.1"/>
    <property type="molecule type" value="Genomic_DNA"/>
</dbReference>
<dbReference type="Pfam" id="PF13556">
    <property type="entry name" value="HTH_30"/>
    <property type="match status" value="1"/>
</dbReference>
<dbReference type="Proteomes" id="UP000295680">
    <property type="component" value="Unassembled WGS sequence"/>
</dbReference>
<proteinExistence type="predicted"/>
<dbReference type="InterPro" id="IPR009057">
    <property type="entry name" value="Homeodomain-like_sf"/>
</dbReference>
<sequence length="443" mass="47052">MITLAAIVRQRAFHLRVLAGAGALDRPVDWVHVSELADPTPFLRAGTLLLTTGLQLRDPGEYVARLAEAGVAGIGFGVGLSHRTVPGDLVDACAALDVPLVEVPFDTRFADLVRFVADDMARTAVRAARSTVDAERALIKALAAADPVASVTARLAKWLGGWAMVLDQDAGLVAVAPAKARKELRDVRAELDRIEQTGRFSVSWARDGVQISAHPIEGGYLAVGTPNLGPDGPGVIAIAVLLLSLQAEQARALRAAAVRLLVNGFVDDAAKIVTLPEPPVRVAILQDVDARGLLSVPDEDGLLCVIEADVQLDLGECGRAAVSDPVRLADLPKAVDQARGLVGALTGPGIVNAHDGLLSYVDTPAVRGYVRALLAPLRESPMLLETLRTFLECDGGWAEAATRLGIHRHTLKYRIQKIEDILGRRVADTGARAELWLALQLDN</sequence>
<dbReference type="Pfam" id="PF07905">
    <property type="entry name" value="PucR"/>
    <property type="match status" value="1"/>
</dbReference>
<feature type="domain" description="PucR C-terminal helix-turn-helix" evidence="2">
    <location>
        <begin position="383"/>
        <end position="440"/>
    </location>
</feature>
<protein>
    <submittedName>
        <fullName evidence="3">Purine catabolism regulator</fullName>
    </submittedName>
</protein>
<evidence type="ECO:0000313" key="4">
    <source>
        <dbReference type="Proteomes" id="UP000295680"/>
    </source>
</evidence>
<dbReference type="InterPro" id="IPR012914">
    <property type="entry name" value="PucR_dom"/>
</dbReference>
<name>A0A4R2K816_9PSEU</name>
<accession>A0A4R2K816</accession>
<organism evidence="3 4">
    <name type="scientific">Actinocrispum wychmicini</name>
    <dbReference type="NCBI Taxonomy" id="1213861"/>
    <lineage>
        <taxon>Bacteria</taxon>
        <taxon>Bacillati</taxon>
        <taxon>Actinomycetota</taxon>
        <taxon>Actinomycetes</taxon>
        <taxon>Pseudonocardiales</taxon>
        <taxon>Pseudonocardiaceae</taxon>
        <taxon>Actinocrispum</taxon>
    </lineage>
</organism>
<dbReference type="Gene3D" id="1.10.10.2840">
    <property type="entry name" value="PucR C-terminal helix-turn-helix domain"/>
    <property type="match status" value="1"/>
</dbReference>
<evidence type="ECO:0000313" key="3">
    <source>
        <dbReference type="EMBL" id="TCO62505.1"/>
    </source>
</evidence>
<dbReference type="InterPro" id="IPR025736">
    <property type="entry name" value="PucR_C-HTH_dom"/>
</dbReference>
<feature type="domain" description="Purine catabolism PurC-like" evidence="1">
    <location>
        <begin position="8"/>
        <end position="117"/>
    </location>
</feature>
<dbReference type="RefSeq" id="WP_165960342.1">
    <property type="nucleotide sequence ID" value="NZ_SLWS01000002.1"/>
</dbReference>
<comment type="caution">
    <text evidence="3">The sequence shown here is derived from an EMBL/GenBank/DDBJ whole genome shotgun (WGS) entry which is preliminary data.</text>
</comment>
<dbReference type="PANTHER" id="PTHR33744">
    <property type="entry name" value="CARBOHYDRATE DIACID REGULATOR"/>
    <property type="match status" value="1"/>
</dbReference>
<evidence type="ECO:0000259" key="1">
    <source>
        <dbReference type="Pfam" id="PF07905"/>
    </source>
</evidence>
<dbReference type="InterPro" id="IPR042070">
    <property type="entry name" value="PucR_C-HTH_sf"/>
</dbReference>
<dbReference type="SUPFAM" id="SSF46689">
    <property type="entry name" value="Homeodomain-like"/>
    <property type="match status" value="1"/>
</dbReference>
<keyword evidence="4" id="KW-1185">Reference proteome</keyword>